<evidence type="ECO:0000313" key="5">
    <source>
        <dbReference type="EMBL" id="MBR0651859.1"/>
    </source>
</evidence>
<evidence type="ECO:0000259" key="4">
    <source>
        <dbReference type="Pfam" id="PF13403"/>
    </source>
</evidence>
<feature type="region of interest" description="Disordered" evidence="3">
    <location>
        <begin position="1"/>
        <end position="22"/>
    </location>
</feature>
<comment type="subcellular location">
    <subcellularLocation>
        <location evidence="1">Secreted</location>
    </subcellularLocation>
</comment>
<dbReference type="RefSeq" id="WP_211870578.1">
    <property type="nucleotide sequence ID" value="NZ_JAAEDI010000022.1"/>
</dbReference>
<dbReference type="PANTHER" id="PTHR38340:SF1">
    <property type="entry name" value="S-LAYER PROTEIN"/>
    <property type="match status" value="1"/>
</dbReference>
<dbReference type="EMBL" id="JAAEDI010000022">
    <property type="protein sequence ID" value="MBR0651859.1"/>
    <property type="molecule type" value="Genomic_DNA"/>
</dbReference>
<dbReference type="InterPro" id="IPR036844">
    <property type="entry name" value="Hint_dom_sf"/>
</dbReference>
<gene>
    <name evidence="5" type="ORF">GXW78_19470</name>
</gene>
<dbReference type="InterPro" id="IPR028992">
    <property type="entry name" value="Hedgehog/Intein_dom"/>
</dbReference>
<keyword evidence="6" id="KW-1185">Reference proteome</keyword>
<evidence type="ECO:0000256" key="3">
    <source>
        <dbReference type="SAM" id="MobiDB-lite"/>
    </source>
</evidence>
<dbReference type="Gene3D" id="2.150.10.10">
    <property type="entry name" value="Serralysin-like metalloprotease, C-terminal"/>
    <property type="match status" value="5"/>
</dbReference>
<proteinExistence type="predicted"/>
<sequence length="670" mass="66098">MNDTAFGGAGNDQMHGMGGNDVLDGGDGNDVLYGGLGPIDAGALIQVQLTGITNGPSGNDSLLGGAGNDTIFGQDGDDTLLGGSGADSMIGGAGSDWASYAGGTGDVSVSLATGTGSGGDAAGDNLTDVENLIGGSGNDYLAGSTGANTILGGAGNDTIAGGAGADSMNGGTGTSDWLDYSQSPAVIVDLAGGTGSGGHAAGDQFTGFENVLGGAGADSVVGNGSNNQIVGGSGNDTLAGGGGDDTIDGGTGADVMDGGAGTGDWLDYSQSAGGVTADLGAGTGAGGAAAGDQFTAFENLLGGSSGDSLVGSDAANVINGGGGNDTIVGSLGNDTLVGGGGVLDRLDYSGSSSPISIDVGAGSVSKGEDGTDSISGFSQFVTGGGDDTVIAGAGNQDFDLGGGNNYFEWTPGDGDDTVRLGGDADTLDLQGWNGSDDDPWSTVGGAEGSVVFNNSGGGSVQVYGYDPENDFIACFAEGTMIATDRGEVSVESLRAGDLVLTMHGTPRLVPLRWVGVSRLNLAHQRNRATAAPILVRAGALMDGVPSRDLRLSPEHALFIDGMLVPARMLVNGETIVQEIWCREVAYYHLEIEGHGLLVSDGALSESYVDDGNRALFDNGTVVALSVDFEAHRANGRYAMQACAPIATEGPALRAIRQRLAQRAGEAAQVA</sequence>
<dbReference type="Pfam" id="PF00353">
    <property type="entry name" value="HemolysinCabind"/>
    <property type="match status" value="5"/>
</dbReference>
<dbReference type="SUPFAM" id="SSF51294">
    <property type="entry name" value="Hedgehog/intein (Hint) domain"/>
    <property type="match status" value="1"/>
</dbReference>
<feature type="domain" description="Hedgehog/Intein (Hint)" evidence="4">
    <location>
        <begin position="474"/>
        <end position="610"/>
    </location>
</feature>
<keyword evidence="2" id="KW-0964">Secreted</keyword>
<dbReference type="InterPro" id="IPR001343">
    <property type="entry name" value="Hemolysn_Ca-bd"/>
</dbReference>
<dbReference type="PANTHER" id="PTHR38340">
    <property type="entry name" value="S-LAYER PROTEIN"/>
    <property type="match status" value="1"/>
</dbReference>
<evidence type="ECO:0000256" key="2">
    <source>
        <dbReference type="ARBA" id="ARBA00022525"/>
    </source>
</evidence>
<dbReference type="InterPro" id="IPR006141">
    <property type="entry name" value="Intein_N"/>
</dbReference>
<comment type="caution">
    <text evidence="5">The sequence shown here is derived from an EMBL/GenBank/DDBJ whole genome shotgun (WGS) entry which is preliminary data.</text>
</comment>
<protein>
    <recommendedName>
        <fullName evidence="4">Hedgehog/Intein (Hint) domain-containing protein</fullName>
    </recommendedName>
</protein>
<dbReference type="Pfam" id="PF13403">
    <property type="entry name" value="Hint_2"/>
    <property type="match status" value="1"/>
</dbReference>
<accession>A0ABS5ELG5</accession>
<dbReference type="PROSITE" id="PS00330">
    <property type="entry name" value="HEMOLYSIN_CALCIUM"/>
    <property type="match status" value="2"/>
</dbReference>
<dbReference type="InterPro" id="IPR011049">
    <property type="entry name" value="Serralysin-like_metalloprot_C"/>
</dbReference>
<dbReference type="InterPro" id="IPR050557">
    <property type="entry name" value="RTX_toxin/Mannuronan_C5-epim"/>
</dbReference>
<evidence type="ECO:0000256" key="1">
    <source>
        <dbReference type="ARBA" id="ARBA00004613"/>
    </source>
</evidence>
<name>A0ABS5ELG5_9PROT</name>
<dbReference type="SUPFAM" id="SSF51120">
    <property type="entry name" value="beta-Roll"/>
    <property type="match status" value="4"/>
</dbReference>
<dbReference type="InterPro" id="IPR018511">
    <property type="entry name" value="Hemolysin-typ_Ca-bd_CS"/>
</dbReference>
<dbReference type="Gene3D" id="2.170.16.10">
    <property type="entry name" value="Hedgehog/Intein (Hint) domain"/>
    <property type="match status" value="1"/>
</dbReference>
<dbReference type="PROSITE" id="PS50817">
    <property type="entry name" value="INTEIN_N_TER"/>
    <property type="match status" value="1"/>
</dbReference>
<organism evidence="5 6">
    <name type="scientific">Neoroseomonas terrae</name>
    <dbReference type="NCBI Taxonomy" id="424799"/>
    <lineage>
        <taxon>Bacteria</taxon>
        <taxon>Pseudomonadati</taxon>
        <taxon>Pseudomonadota</taxon>
        <taxon>Alphaproteobacteria</taxon>
        <taxon>Acetobacterales</taxon>
        <taxon>Acetobacteraceae</taxon>
        <taxon>Neoroseomonas</taxon>
    </lineage>
</organism>
<dbReference type="Proteomes" id="UP000698752">
    <property type="component" value="Unassembled WGS sequence"/>
</dbReference>
<reference evidence="6" key="1">
    <citation type="journal article" date="2021" name="Syst. Appl. Microbiol.">
        <title>Roseomonas hellenica sp. nov., isolated from roots of wild-growing Alkanna tinctoria.</title>
        <authorList>
            <person name="Rat A."/>
            <person name="Naranjo H.D."/>
            <person name="Lebbe L."/>
            <person name="Cnockaert M."/>
            <person name="Krigas N."/>
            <person name="Grigoriadou K."/>
            <person name="Maloupa E."/>
            <person name="Willems A."/>
        </authorList>
    </citation>
    <scope>NUCLEOTIDE SEQUENCE [LARGE SCALE GENOMIC DNA]</scope>
    <source>
        <strain evidence="6">LMG 31159</strain>
    </source>
</reference>
<dbReference type="PRINTS" id="PR00313">
    <property type="entry name" value="CABNDNGRPT"/>
</dbReference>
<evidence type="ECO:0000313" key="6">
    <source>
        <dbReference type="Proteomes" id="UP000698752"/>
    </source>
</evidence>